<feature type="domain" description="Calcineurin-like phosphoesterase" evidence="1">
    <location>
        <begin position="8"/>
        <end position="230"/>
    </location>
</feature>
<dbReference type="RefSeq" id="XP_056540106.1">
    <property type="nucleotide sequence ID" value="XM_056690341.1"/>
</dbReference>
<dbReference type="EMBL" id="JAPQKN010000006">
    <property type="protein sequence ID" value="KAJ5157117.1"/>
    <property type="molecule type" value="Genomic_DNA"/>
</dbReference>
<organism evidence="2 3">
    <name type="scientific">Penicillium canariense</name>
    <dbReference type="NCBI Taxonomy" id="189055"/>
    <lineage>
        <taxon>Eukaryota</taxon>
        <taxon>Fungi</taxon>
        <taxon>Dikarya</taxon>
        <taxon>Ascomycota</taxon>
        <taxon>Pezizomycotina</taxon>
        <taxon>Eurotiomycetes</taxon>
        <taxon>Eurotiomycetidae</taxon>
        <taxon>Eurotiales</taxon>
        <taxon>Aspergillaceae</taxon>
        <taxon>Penicillium</taxon>
    </lineage>
</organism>
<keyword evidence="3" id="KW-1185">Reference proteome</keyword>
<dbReference type="GO" id="GO:0016787">
    <property type="term" value="F:hydrolase activity"/>
    <property type="evidence" value="ECO:0007669"/>
    <property type="project" value="InterPro"/>
</dbReference>
<evidence type="ECO:0000313" key="3">
    <source>
        <dbReference type="Proteomes" id="UP001149163"/>
    </source>
</evidence>
<dbReference type="InterPro" id="IPR004843">
    <property type="entry name" value="Calcineurin-like_PHP"/>
</dbReference>
<name>A0A9W9HVB9_9EURO</name>
<dbReference type="PANTHER" id="PTHR37844:SF2">
    <property type="entry name" value="SER_THR PROTEIN PHOSPHATASE SUPERFAMILY (AFU_ORTHOLOGUE AFUA_1G14840)"/>
    <property type="match status" value="1"/>
</dbReference>
<reference evidence="2" key="2">
    <citation type="journal article" date="2023" name="IMA Fungus">
        <title>Comparative genomic study of the Penicillium genus elucidates a diverse pangenome and 15 lateral gene transfer events.</title>
        <authorList>
            <person name="Petersen C."/>
            <person name="Sorensen T."/>
            <person name="Nielsen M.R."/>
            <person name="Sondergaard T.E."/>
            <person name="Sorensen J.L."/>
            <person name="Fitzpatrick D.A."/>
            <person name="Frisvad J.C."/>
            <person name="Nielsen K.L."/>
        </authorList>
    </citation>
    <scope>NUCLEOTIDE SEQUENCE</scope>
    <source>
        <strain evidence="2">IBT 26290</strain>
    </source>
</reference>
<dbReference type="AlphaFoldDB" id="A0A9W9HVB9"/>
<protein>
    <recommendedName>
        <fullName evidence="1">Calcineurin-like phosphoesterase domain-containing protein</fullName>
    </recommendedName>
</protein>
<evidence type="ECO:0000313" key="2">
    <source>
        <dbReference type="EMBL" id="KAJ5157117.1"/>
    </source>
</evidence>
<dbReference type="Pfam" id="PF00149">
    <property type="entry name" value="Metallophos"/>
    <property type="match status" value="1"/>
</dbReference>
<dbReference type="InterPro" id="IPR029052">
    <property type="entry name" value="Metallo-depent_PP-like"/>
</dbReference>
<accession>A0A9W9HVB9</accession>
<sequence length="267" mass="30879">MAETQIQILSDLHLESPSAYDLFHIEPKAPYLALVGDIGYVKDDGFFDFLHRQLEIFRTVFLVLGNHEPYHSSWNETKSRIKRFEVGIATSKPSETRGQFVFLDKTRYDISPTLSVLGCTLFSQVVDEQVDHVRLGLNDFYHIDDWSVEAHREAHRADLDWLNSEIDSISRLEPGRKVVVLTHYCPLTSNNVVDPRHRYSKISSGFMTDLSSERCWKGSVVKLWAFGHTHFNCDFRDFNHEKRVISNQRGYYFSQAASFDAAKIIEI</sequence>
<dbReference type="GeneID" id="81429517"/>
<dbReference type="PANTHER" id="PTHR37844">
    <property type="entry name" value="SER/THR PROTEIN PHOSPHATASE SUPERFAMILY (AFU_ORTHOLOGUE AFUA_1G14840)"/>
    <property type="match status" value="1"/>
</dbReference>
<dbReference type="Gene3D" id="3.60.21.10">
    <property type="match status" value="1"/>
</dbReference>
<dbReference type="OrthoDB" id="550558at2759"/>
<dbReference type="Proteomes" id="UP001149163">
    <property type="component" value="Unassembled WGS sequence"/>
</dbReference>
<gene>
    <name evidence="2" type="ORF">N7482_008217</name>
</gene>
<dbReference type="SUPFAM" id="SSF56300">
    <property type="entry name" value="Metallo-dependent phosphatases"/>
    <property type="match status" value="1"/>
</dbReference>
<evidence type="ECO:0000259" key="1">
    <source>
        <dbReference type="Pfam" id="PF00149"/>
    </source>
</evidence>
<comment type="caution">
    <text evidence="2">The sequence shown here is derived from an EMBL/GenBank/DDBJ whole genome shotgun (WGS) entry which is preliminary data.</text>
</comment>
<proteinExistence type="predicted"/>
<reference evidence="2" key="1">
    <citation type="submission" date="2022-11" db="EMBL/GenBank/DDBJ databases">
        <authorList>
            <person name="Petersen C."/>
        </authorList>
    </citation>
    <scope>NUCLEOTIDE SEQUENCE</scope>
    <source>
        <strain evidence="2">IBT 26290</strain>
    </source>
</reference>